<name>A0ABD0JQW4_9CAEN</name>
<sequence>MNDPDPADVDLQSFYQKIVVKEHYKYLQLCGATTVSEPADLAHVDTSIYLPKAAEGEDETVVSQMSLTVAVQRRIRQRSSVASPREVRDVQGLRGLLMSQRSSRLLLHTNYDRNLTGEDDLGVEIRKKSAHNRQLQRIMSRIRPPMERSASWTEKDTQICRERSTKSADSSRGPGKRSATVDLGSTNRMGTYSPFGSSPGTPLTPSSPLDAVFEENETDFGQGDDPAPKIWEATPEEIPLISDSDPTVGAVRGDKSKKSRNKLQRQDDLKPDENKDGEQDDAV</sequence>
<organism evidence="2 3">
    <name type="scientific">Batillaria attramentaria</name>
    <dbReference type="NCBI Taxonomy" id="370345"/>
    <lineage>
        <taxon>Eukaryota</taxon>
        <taxon>Metazoa</taxon>
        <taxon>Spiralia</taxon>
        <taxon>Lophotrochozoa</taxon>
        <taxon>Mollusca</taxon>
        <taxon>Gastropoda</taxon>
        <taxon>Caenogastropoda</taxon>
        <taxon>Sorbeoconcha</taxon>
        <taxon>Cerithioidea</taxon>
        <taxon>Batillariidae</taxon>
        <taxon>Batillaria</taxon>
    </lineage>
</organism>
<evidence type="ECO:0000313" key="3">
    <source>
        <dbReference type="Proteomes" id="UP001519460"/>
    </source>
</evidence>
<reference evidence="2 3" key="1">
    <citation type="journal article" date="2023" name="Sci. Data">
        <title>Genome assembly of the Korean intertidal mud-creeper Batillaria attramentaria.</title>
        <authorList>
            <person name="Patra A.K."/>
            <person name="Ho P.T."/>
            <person name="Jun S."/>
            <person name="Lee S.J."/>
            <person name="Kim Y."/>
            <person name="Won Y.J."/>
        </authorList>
    </citation>
    <scope>NUCLEOTIDE SEQUENCE [LARGE SCALE GENOMIC DNA]</scope>
    <source>
        <strain evidence="2">Wonlab-2016</strain>
    </source>
</reference>
<dbReference type="EMBL" id="JACVVK020000357">
    <property type="protein sequence ID" value="KAK7477136.1"/>
    <property type="molecule type" value="Genomic_DNA"/>
</dbReference>
<feature type="compositionally biased region" description="Low complexity" evidence="1">
    <location>
        <begin position="193"/>
        <end position="209"/>
    </location>
</feature>
<dbReference type="AlphaFoldDB" id="A0ABD0JQW4"/>
<feature type="compositionally biased region" description="Basic and acidic residues" evidence="1">
    <location>
        <begin position="264"/>
        <end position="277"/>
    </location>
</feature>
<keyword evidence="3" id="KW-1185">Reference proteome</keyword>
<feature type="region of interest" description="Disordered" evidence="1">
    <location>
        <begin position="128"/>
        <end position="283"/>
    </location>
</feature>
<accession>A0ABD0JQW4</accession>
<evidence type="ECO:0000313" key="2">
    <source>
        <dbReference type="EMBL" id="KAK7477136.1"/>
    </source>
</evidence>
<gene>
    <name evidence="2" type="ORF">BaRGS_00031622</name>
</gene>
<proteinExistence type="predicted"/>
<evidence type="ECO:0000256" key="1">
    <source>
        <dbReference type="SAM" id="MobiDB-lite"/>
    </source>
</evidence>
<dbReference type="Proteomes" id="UP001519460">
    <property type="component" value="Unassembled WGS sequence"/>
</dbReference>
<feature type="compositionally biased region" description="Basic and acidic residues" evidence="1">
    <location>
        <begin position="153"/>
        <end position="166"/>
    </location>
</feature>
<protein>
    <submittedName>
        <fullName evidence="2">Uncharacterized protein</fullName>
    </submittedName>
</protein>
<comment type="caution">
    <text evidence="2">The sequence shown here is derived from an EMBL/GenBank/DDBJ whole genome shotgun (WGS) entry which is preliminary data.</text>
</comment>